<protein>
    <submittedName>
        <fullName evidence="2">Uncharacterized protein</fullName>
    </submittedName>
</protein>
<evidence type="ECO:0000256" key="1">
    <source>
        <dbReference type="SAM" id="SignalP"/>
    </source>
</evidence>
<evidence type="ECO:0000313" key="2">
    <source>
        <dbReference type="EMBL" id="TKW04987.1"/>
    </source>
</evidence>
<dbReference type="AlphaFoldDB" id="A0A4U6U4A6"/>
<proteinExistence type="predicted"/>
<feature type="signal peptide" evidence="1">
    <location>
        <begin position="1"/>
        <end position="15"/>
    </location>
</feature>
<evidence type="ECO:0000313" key="3">
    <source>
        <dbReference type="Proteomes" id="UP000298652"/>
    </source>
</evidence>
<gene>
    <name evidence="2" type="ORF">SEVIR_7G146403v2</name>
</gene>
<accession>A0A4U6U4A6</accession>
<reference evidence="2" key="1">
    <citation type="submission" date="2019-03" db="EMBL/GenBank/DDBJ databases">
        <title>WGS assembly of Setaria viridis.</title>
        <authorList>
            <person name="Huang P."/>
            <person name="Jenkins J."/>
            <person name="Grimwood J."/>
            <person name="Barry K."/>
            <person name="Healey A."/>
            <person name="Mamidi S."/>
            <person name="Sreedasyam A."/>
            <person name="Shu S."/>
            <person name="Feldman M."/>
            <person name="Wu J."/>
            <person name="Yu Y."/>
            <person name="Chen C."/>
            <person name="Johnson J."/>
            <person name="Rokhsar D."/>
            <person name="Baxter I."/>
            <person name="Schmutz J."/>
            <person name="Brutnell T."/>
            <person name="Kellogg E."/>
        </authorList>
    </citation>
    <scope>NUCLEOTIDE SEQUENCE [LARGE SCALE GENOMIC DNA]</scope>
</reference>
<feature type="chain" id="PRO_5020186692" evidence="1">
    <location>
        <begin position="16"/>
        <end position="45"/>
    </location>
</feature>
<sequence length="45" mass="4756">MVLLVLLATLDDCTSILTISGIQGHGTLNGLLAFCSSKKSQRHQA</sequence>
<organism evidence="2 3">
    <name type="scientific">Setaria viridis</name>
    <name type="common">Green bristlegrass</name>
    <name type="synonym">Setaria italica subsp. viridis</name>
    <dbReference type="NCBI Taxonomy" id="4556"/>
    <lineage>
        <taxon>Eukaryota</taxon>
        <taxon>Viridiplantae</taxon>
        <taxon>Streptophyta</taxon>
        <taxon>Embryophyta</taxon>
        <taxon>Tracheophyta</taxon>
        <taxon>Spermatophyta</taxon>
        <taxon>Magnoliopsida</taxon>
        <taxon>Liliopsida</taxon>
        <taxon>Poales</taxon>
        <taxon>Poaceae</taxon>
        <taxon>PACMAD clade</taxon>
        <taxon>Panicoideae</taxon>
        <taxon>Panicodae</taxon>
        <taxon>Paniceae</taxon>
        <taxon>Cenchrinae</taxon>
        <taxon>Setaria</taxon>
    </lineage>
</organism>
<dbReference type="Gramene" id="TKW04987">
    <property type="protein sequence ID" value="TKW04987"/>
    <property type="gene ID" value="SEVIR_7G146403v2"/>
</dbReference>
<keyword evidence="3" id="KW-1185">Reference proteome</keyword>
<name>A0A4U6U4A6_SETVI</name>
<keyword evidence="1" id="KW-0732">Signal</keyword>
<dbReference type="Proteomes" id="UP000298652">
    <property type="component" value="Chromosome 7"/>
</dbReference>
<dbReference type="EMBL" id="CM016558">
    <property type="protein sequence ID" value="TKW04987.1"/>
    <property type="molecule type" value="Genomic_DNA"/>
</dbReference>